<comment type="caution">
    <text evidence="2">The sequence shown here is derived from an EMBL/GenBank/DDBJ whole genome shotgun (WGS) entry which is preliminary data.</text>
</comment>
<organism evidence="2 3">
    <name type="scientific">Lentzea pudingi</name>
    <dbReference type="NCBI Taxonomy" id="1789439"/>
    <lineage>
        <taxon>Bacteria</taxon>
        <taxon>Bacillati</taxon>
        <taxon>Actinomycetota</taxon>
        <taxon>Actinomycetes</taxon>
        <taxon>Pseudonocardiales</taxon>
        <taxon>Pseudonocardiaceae</taxon>
        <taxon>Lentzea</taxon>
    </lineage>
</organism>
<dbReference type="Gene3D" id="3.40.50.1820">
    <property type="entry name" value="alpha/beta hydrolase"/>
    <property type="match status" value="1"/>
</dbReference>
<dbReference type="Pfam" id="PF12146">
    <property type="entry name" value="Hydrolase_4"/>
    <property type="match status" value="1"/>
</dbReference>
<feature type="domain" description="Serine aminopeptidase S33" evidence="1">
    <location>
        <begin position="42"/>
        <end position="201"/>
    </location>
</feature>
<dbReference type="InterPro" id="IPR022742">
    <property type="entry name" value="Hydrolase_4"/>
</dbReference>
<reference evidence="3" key="1">
    <citation type="journal article" date="2019" name="Int. J. Syst. Evol. Microbiol.">
        <title>The Global Catalogue of Microorganisms (GCM) 10K type strain sequencing project: providing services to taxonomists for standard genome sequencing and annotation.</title>
        <authorList>
            <consortium name="The Broad Institute Genomics Platform"/>
            <consortium name="The Broad Institute Genome Sequencing Center for Infectious Disease"/>
            <person name="Wu L."/>
            <person name="Ma J."/>
        </authorList>
    </citation>
    <scope>NUCLEOTIDE SEQUENCE [LARGE SCALE GENOMIC DNA]</scope>
    <source>
        <strain evidence="3">CGMCC 4.7319</strain>
    </source>
</reference>
<gene>
    <name evidence="2" type="ORF">GCM10011609_73420</name>
</gene>
<dbReference type="SUPFAM" id="SSF53474">
    <property type="entry name" value="alpha/beta-Hydrolases"/>
    <property type="match status" value="1"/>
</dbReference>
<dbReference type="InterPro" id="IPR029058">
    <property type="entry name" value="AB_hydrolase_fold"/>
</dbReference>
<evidence type="ECO:0000259" key="1">
    <source>
        <dbReference type="Pfam" id="PF12146"/>
    </source>
</evidence>
<evidence type="ECO:0000313" key="2">
    <source>
        <dbReference type="EMBL" id="GGN21394.1"/>
    </source>
</evidence>
<accession>A0ABQ2IMQ9</accession>
<dbReference type="EMBL" id="BMNC01000016">
    <property type="protein sequence ID" value="GGN21394.1"/>
    <property type="molecule type" value="Genomic_DNA"/>
</dbReference>
<protein>
    <submittedName>
        <fullName evidence="2">Thioesterase</fullName>
    </submittedName>
</protein>
<keyword evidence="3" id="KW-1185">Reference proteome</keyword>
<sequence>MLLLPGTASDEVFVRSVFTDPLSQVGAIVDAPRVRTLGERLAALDSAWTGHPIVVGGVSLGAHVAARWAVRNPGRCAGLVLALPAWTGAPDDAPAALAAKASAEIVADQGIDAAIAGTTGWLHDELKRAWHGYGDLLAPHLEEASESAAPTLDELETLDVPTGIVGCTDDPVHPIEIARQWADAMPRAVLETITLDAYPHALGRAVQAWQRAR</sequence>
<proteinExistence type="predicted"/>
<name>A0ABQ2IMQ9_9PSEU</name>
<evidence type="ECO:0000313" key="3">
    <source>
        <dbReference type="Proteomes" id="UP000597656"/>
    </source>
</evidence>
<dbReference type="Proteomes" id="UP000597656">
    <property type="component" value="Unassembled WGS sequence"/>
</dbReference>